<evidence type="ECO:0000313" key="3">
    <source>
        <dbReference type="Proteomes" id="UP000199455"/>
    </source>
</evidence>
<protein>
    <recommendedName>
        <fullName evidence="1">YdhG-like domain-containing protein</fullName>
    </recommendedName>
</protein>
<dbReference type="Proteomes" id="UP000199455">
    <property type="component" value="Unassembled WGS sequence"/>
</dbReference>
<dbReference type="STRING" id="390242.SAMN04488024_10677"/>
<accession>A0A1G6VD90</accession>
<dbReference type="EMBL" id="FMZH01000006">
    <property type="protein sequence ID" value="SDD50977.1"/>
    <property type="molecule type" value="Genomic_DNA"/>
</dbReference>
<reference evidence="3" key="1">
    <citation type="submission" date="2016-10" db="EMBL/GenBank/DDBJ databases">
        <authorList>
            <person name="Varghese N."/>
            <person name="Submissions S."/>
        </authorList>
    </citation>
    <scope>NUCLEOTIDE SEQUENCE [LARGE SCALE GENOMIC DNA]</scope>
    <source>
        <strain evidence="3">DSM 18609</strain>
    </source>
</reference>
<dbReference type="AlphaFoldDB" id="A0A1G6VD90"/>
<gene>
    <name evidence="2" type="ORF">SAMN04488024_10677</name>
</gene>
<dbReference type="Pfam" id="PF08818">
    <property type="entry name" value="DUF1801"/>
    <property type="match status" value="1"/>
</dbReference>
<name>A0A1G6VD90_9SPHI</name>
<dbReference type="Gene3D" id="3.90.1150.200">
    <property type="match status" value="1"/>
</dbReference>
<organism evidence="2 3">
    <name type="scientific">Pedobacter soli</name>
    <dbReference type="NCBI Taxonomy" id="390242"/>
    <lineage>
        <taxon>Bacteria</taxon>
        <taxon>Pseudomonadati</taxon>
        <taxon>Bacteroidota</taxon>
        <taxon>Sphingobacteriia</taxon>
        <taxon>Sphingobacteriales</taxon>
        <taxon>Sphingobacteriaceae</taxon>
        <taxon>Pedobacter</taxon>
    </lineage>
</organism>
<dbReference type="SUPFAM" id="SSF159888">
    <property type="entry name" value="YdhG-like"/>
    <property type="match status" value="1"/>
</dbReference>
<feature type="domain" description="YdhG-like" evidence="1">
    <location>
        <begin position="26"/>
        <end position="122"/>
    </location>
</feature>
<dbReference type="RefSeq" id="WP_090769693.1">
    <property type="nucleotide sequence ID" value="NZ_FMZH01000006.1"/>
</dbReference>
<evidence type="ECO:0000259" key="1">
    <source>
        <dbReference type="Pfam" id="PF08818"/>
    </source>
</evidence>
<sequence>MAIKKNVISGKAEVDQYMLQLTHPYKQEVAQLRAIIANANPLIMERVKWNSPSFYYLKDFAAFNLRAKDYVQIIFIFYDGNMIEDPSLLLGSWKDRREARFYGMDDIAAKRPALEELVNNWITLINKPNHN</sequence>
<proteinExistence type="predicted"/>
<dbReference type="InterPro" id="IPR014922">
    <property type="entry name" value="YdhG-like"/>
</dbReference>
<evidence type="ECO:0000313" key="2">
    <source>
        <dbReference type="EMBL" id="SDD50977.1"/>
    </source>
</evidence>
<keyword evidence="3" id="KW-1185">Reference proteome</keyword>